<sequence length="661" mass="72322">MDSNSSSPRVGVFVCHCGSNIAGTVDVEKVAQEISKMEGVAYAGTYIYMCSDPGQKLMRETIEKEKLDRVVVAACSPTLHEKTFRVNSKNAGLNPYQCEISNIREHCSWVHEDKSKATEKAIKITKSIVEKVKNDTSLKDIEVPITKKAVVIGGGVSGIQAALDIANGGYKTYLVERESSIGGKMAKLSETFPTLDCSQCILTPKMVEAANHPNIELLTYSELEDVSGYVGNFKVKIKKKPTSVNWNLCTGCGDCYIKCPVKVPSEFQEGLSKRTAIYTPFPQAVPNKPVIDRENCLYYAKGICKICEKFCKLGAIDFEMQEEIIEVDAGAVVVATGYQEYPLQNLSDYGGGKYPNVISGLKFERLLSASGPTEGKVVRPSDGKPVKDVVFVQCAGSRDIEEHKPYCSKICCMYTAKHAMLFKHKVPEGNAYVFYIDVRTAGKDYEEFYYRTTEEDHALYIRGKVSKIFEDGNKVVVWGVDTLTGKKVEVKADLAVLAMAIEPSSDIKAIKQKLKISLDENGFLKEAHPKLRPVESMTSGIFFAGAAQGPKDIPESVSQAGAAASKVLSMFSSDFLQKEPLICEINEDICSGCGVCITLCPYGALEAEITDKDGKEIKRSKLNEALCQGCGTCASACPSGAATMRNDESKNMFKMIEVILE</sequence>
<evidence type="ECO:0000256" key="1">
    <source>
        <dbReference type="ARBA" id="ARBA00001974"/>
    </source>
</evidence>
<keyword evidence="3 10" id="KW-0004">4Fe-4S</keyword>
<dbReference type="InterPro" id="IPR036188">
    <property type="entry name" value="FAD/NAD-bd_sf"/>
</dbReference>
<evidence type="ECO:0000256" key="5">
    <source>
        <dbReference type="ARBA" id="ARBA00022723"/>
    </source>
</evidence>
<keyword evidence="9 10" id="KW-0411">Iron-sulfur</keyword>
<evidence type="ECO:0000256" key="8">
    <source>
        <dbReference type="ARBA" id="ARBA00023004"/>
    </source>
</evidence>
<dbReference type="InterPro" id="IPR017896">
    <property type="entry name" value="4Fe4S_Fe-S-bd"/>
</dbReference>
<comment type="cofactor">
    <cofactor evidence="1 10">
        <name>FAD</name>
        <dbReference type="ChEBI" id="CHEBI:57692"/>
    </cofactor>
</comment>
<dbReference type="Pfam" id="PF00037">
    <property type="entry name" value="Fer4"/>
    <property type="match status" value="1"/>
</dbReference>
<evidence type="ECO:0000313" key="16">
    <source>
        <dbReference type="Proteomes" id="UP000092401"/>
    </source>
</evidence>
<evidence type="ECO:0000256" key="2">
    <source>
        <dbReference type="ARBA" id="ARBA00006561"/>
    </source>
</evidence>
<dbReference type="GO" id="GO:0016491">
    <property type="term" value="F:oxidoreductase activity"/>
    <property type="evidence" value="ECO:0007669"/>
    <property type="project" value="UniProtKB-UniRule"/>
</dbReference>
<evidence type="ECO:0000256" key="6">
    <source>
        <dbReference type="ARBA" id="ARBA00022827"/>
    </source>
</evidence>
<dbReference type="EMBL" id="LNGE01000030">
    <property type="protein sequence ID" value="KYC45110.1"/>
    <property type="molecule type" value="Genomic_DNA"/>
</dbReference>
<comment type="pathway">
    <text evidence="10">Cofactor metabolism; coenzyme M-coenzyme B heterodisulfide reduction; coenzyme B and coenzyme M from coenzyme M-coenzyme B heterodisulfide: step 1/1.</text>
</comment>
<accession>A0A150IJ91</accession>
<comment type="subunit">
    <text evidence="10">The ferredoxin:CoB-CoM heterodisulfide reductase is composed of three subunits; HdrA, HdrB and HdrC.</text>
</comment>
<comment type="cofactor">
    <cofactor evidence="10">
        <name>[4Fe-4S] cluster</name>
        <dbReference type="ChEBI" id="CHEBI:49883"/>
    </cofactor>
</comment>
<dbReference type="PROSITE" id="PS00198">
    <property type="entry name" value="4FE4S_FER_1"/>
    <property type="match status" value="3"/>
</dbReference>
<protein>
    <recommendedName>
        <fullName evidence="10">CoB--CoM heterodisulfide reductase iron-sulfur subunit A</fullName>
        <ecNumber evidence="10">1.8.-.-</ecNumber>
    </recommendedName>
</protein>
<dbReference type="GO" id="GO:0051539">
    <property type="term" value="F:4 iron, 4 sulfur cluster binding"/>
    <property type="evidence" value="ECO:0007669"/>
    <property type="project" value="UniProtKB-UniRule"/>
</dbReference>
<feature type="domain" description="4Fe-4S ferredoxin-type" evidence="11">
    <location>
        <begin position="287"/>
        <end position="321"/>
    </location>
</feature>
<gene>
    <name evidence="12" type="ORF">APG10_01162</name>
    <name evidence="13" type="ORF">APG11_00303</name>
    <name evidence="14" type="ORF">APG12_01324</name>
</gene>
<dbReference type="AlphaFoldDB" id="A0A150IU41"/>
<dbReference type="SUPFAM" id="SSF54862">
    <property type="entry name" value="4Fe-4S ferredoxins"/>
    <property type="match status" value="1"/>
</dbReference>
<keyword evidence="6 10" id="KW-0274">FAD</keyword>
<dbReference type="PATRIC" id="fig|1706436.3.peg.1178"/>
<keyword evidence="4 10" id="KW-0285">Flavoprotein</keyword>
<dbReference type="GO" id="GO:0046872">
    <property type="term" value="F:metal ion binding"/>
    <property type="evidence" value="ECO:0007669"/>
    <property type="project" value="UniProtKB-KW"/>
</dbReference>
<dbReference type="Pfam" id="PF12838">
    <property type="entry name" value="Fer4_7"/>
    <property type="match status" value="1"/>
</dbReference>
<dbReference type="PANTHER" id="PTHR43498:SF1">
    <property type="entry name" value="COB--COM HETERODISULFIDE REDUCTASE IRON-SULFUR SUBUNIT A"/>
    <property type="match status" value="1"/>
</dbReference>
<accession>A0A150IU41</accession>
<dbReference type="EC" id="1.8.-.-" evidence="10"/>
<feature type="domain" description="4Fe-4S ferredoxin-type" evidence="11">
    <location>
        <begin position="581"/>
        <end position="610"/>
    </location>
</feature>
<dbReference type="Gene3D" id="3.50.50.60">
    <property type="entry name" value="FAD/NAD(P)-binding domain"/>
    <property type="match status" value="1"/>
</dbReference>
<dbReference type="PANTHER" id="PTHR43498">
    <property type="entry name" value="FERREDOXIN:COB-COM HETERODISULFIDE REDUCTASE SUBUNIT A"/>
    <property type="match status" value="1"/>
</dbReference>
<feature type="domain" description="4Fe-4S ferredoxin-type" evidence="11">
    <location>
        <begin position="618"/>
        <end position="647"/>
    </location>
</feature>
<keyword evidence="7 10" id="KW-0560">Oxidoreductase</keyword>
<dbReference type="EMBL" id="LNGF01000004">
    <property type="protein sequence ID" value="KYC48496.1"/>
    <property type="molecule type" value="Genomic_DNA"/>
</dbReference>
<dbReference type="SUPFAM" id="SSF51905">
    <property type="entry name" value="FAD/NAD(P)-binding domain"/>
    <property type="match status" value="1"/>
</dbReference>
<evidence type="ECO:0000256" key="10">
    <source>
        <dbReference type="RuleBase" id="RU366072"/>
    </source>
</evidence>
<organism evidence="13 15">
    <name type="scientific">Candidatus Methanofastidiosum methylothiophilum</name>
    <dbReference type="NCBI Taxonomy" id="1705564"/>
    <lineage>
        <taxon>Archaea</taxon>
        <taxon>Methanobacteriati</taxon>
        <taxon>Methanobacteriota</taxon>
        <taxon>Stenosarchaea group</taxon>
        <taxon>Candidatus Methanofastidiosia</taxon>
        <taxon>Candidatus Methanofastidiosales</taxon>
        <taxon>Candidatus Methanofastidiosaceae</taxon>
        <taxon>Candidatus Methanofastidiosum</taxon>
    </lineage>
</organism>
<name>A0A150IU41_9EURY</name>
<comment type="function">
    <text evidence="10">Part of a complex that catalyzes the reversible reduction of CoM-S-S-CoB to the thiol-coenzymes H-S-CoM (coenzyme M) and H-S-CoB (coenzyme B).</text>
</comment>
<evidence type="ECO:0000256" key="9">
    <source>
        <dbReference type="ARBA" id="ARBA00023014"/>
    </source>
</evidence>
<dbReference type="EMBL" id="LNJC01000029">
    <property type="protein sequence ID" value="KYC49677.1"/>
    <property type="molecule type" value="Genomic_DNA"/>
</dbReference>
<evidence type="ECO:0000256" key="4">
    <source>
        <dbReference type="ARBA" id="ARBA00022630"/>
    </source>
</evidence>
<dbReference type="UniPathway" id="UPA00647">
    <property type="reaction ID" value="UER00700"/>
</dbReference>
<dbReference type="PATRIC" id="fig|1706438.3.peg.1332"/>
<evidence type="ECO:0000313" key="15">
    <source>
        <dbReference type="Proteomes" id="UP000091929"/>
    </source>
</evidence>
<dbReference type="Pfam" id="PF12831">
    <property type="entry name" value="FAD_oxidored"/>
    <property type="match status" value="1"/>
</dbReference>
<dbReference type="Gene3D" id="3.30.70.20">
    <property type="match status" value="2"/>
</dbReference>
<evidence type="ECO:0000313" key="12">
    <source>
        <dbReference type="EMBL" id="KYC45110.1"/>
    </source>
</evidence>
<dbReference type="Proteomes" id="UP000092403">
    <property type="component" value="Unassembled WGS sequence"/>
</dbReference>
<dbReference type="PROSITE" id="PS51379">
    <property type="entry name" value="4FE4S_FER_2"/>
    <property type="match status" value="4"/>
</dbReference>
<dbReference type="PATRIC" id="fig|1706437.3.peg.303"/>
<evidence type="ECO:0000313" key="13">
    <source>
        <dbReference type="EMBL" id="KYC48496.1"/>
    </source>
</evidence>
<proteinExistence type="inferred from homology"/>
<dbReference type="Proteomes" id="UP000091929">
    <property type="component" value="Unassembled WGS sequence"/>
</dbReference>
<feature type="domain" description="4Fe-4S ferredoxin-type" evidence="11">
    <location>
        <begin position="240"/>
        <end position="270"/>
    </location>
</feature>
<accession>A0A150IXG0</accession>
<keyword evidence="5 10" id="KW-0479">Metal-binding</keyword>
<reference evidence="15 16" key="1">
    <citation type="journal article" date="2016" name="ISME J.">
        <title>Chasing the elusive Euryarchaeota class WSA2: genomes reveal a uniquely fastidious methyl-reducing methanogen.</title>
        <authorList>
            <person name="Nobu M.K."/>
            <person name="Narihiro T."/>
            <person name="Kuroda K."/>
            <person name="Mei R."/>
            <person name="Liu W.T."/>
        </authorList>
    </citation>
    <scope>NUCLEOTIDE SEQUENCE [LARGE SCALE GENOMIC DNA]</scope>
    <source>
        <strain evidence="12">B03fssc0709_Meth_Bin005</strain>
        <strain evidence="13">B15fssc0709_Meth_Bin003</strain>
        <strain evidence="14">BMIXfssc0709_Meth_Bin006</strain>
    </source>
</reference>
<evidence type="ECO:0000256" key="7">
    <source>
        <dbReference type="ARBA" id="ARBA00023002"/>
    </source>
</evidence>
<dbReference type="Proteomes" id="UP000092401">
    <property type="component" value="Unassembled WGS sequence"/>
</dbReference>
<keyword evidence="8 10" id="KW-0408">Iron</keyword>
<evidence type="ECO:0000313" key="14">
    <source>
        <dbReference type="EMBL" id="KYC49677.1"/>
    </source>
</evidence>
<dbReference type="InterPro" id="IPR017900">
    <property type="entry name" value="4Fe4S_Fe_S_CS"/>
</dbReference>
<comment type="caution">
    <text evidence="13">The sequence shown here is derived from an EMBL/GenBank/DDBJ whole genome shotgun (WGS) entry which is preliminary data.</text>
</comment>
<comment type="similarity">
    <text evidence="2 10">Belongs to the HdrA family.</text>
</comment>
<dbReference type="InterPro" id="IPR039650">
    <property type="entry name" value="HdrA-like"/>
</dbReference>
<evidence type="ECO:0000259" key="11">
    <source>
        <dbReference type="PROSITE" id="PS51379"/>
    </source>
</evidence>
<evidence type="ECO:0000256" key="3">
    <source>
        <dbReference type="ARBA" id="ARBA00022485"/>
    </source>
</evidence>